<dbReference type="PANTHER" id="PTHR13149">
    <property type="entry name" value="VACUOLAR PROTEIN SORTING-ASSOCIATED PROTEIN VPS25"/>
    <property type="match status" value="1"/>
</dbReference>
<dbReference type="EMBL" id="JAPDRK010000013">
    <property type="protein sequence ID" value="KAJ9606854.1"/>
    <property type="molecule type" value="Genomic_DNA"/>
</dbReference>
<gene>
    <name evidence="5" type="ORF">H2200_008864</name>
</gene>
<evidence type="ECO:0000256" key="2">
    <source>
        <dbReference type="ARBA" id="ARBA00022448"/>
    </source>
</evidence>
<dbReference type="InterPro" id="IPR008570">
    <property type="entry name" value="ESCRT-II_cplx_Vps25-sub"/>
</dbReference>
<dbReference type="Gene3D" id="1.10.10.570">
    <property type="entry name" value="Winged helix' DNA-binding domain. Chain C. Domain 1"/>
    <property type="match status" value="1"/>
</dbReference>
<dbReference type="GO" id="GO:0042803">
    <property type="term" value="F:protein homodimerization activity"/>
    <property type="evidence" value="ECO:0007669"/>
    <property type="project" value="TreeGrafter"/>
</dbReference>
<dbReference type="PANTHER" id="PTHR13149:SF0">
    <property type="entry name" value="VACUOLAR PROTEIN-SORTING-ASSOCIATED PROTEIN 25"/>
    <property type="match status" value="1"/>
</dbReference>
<dbReference type="Proteomes" id="UP001172673">
    <property type="component" value="Unassembled WGS sequence"/>
</dbReference>
<dbReference type="AlphaFoldDB" id="A0AA38X4U3"/>
<accession>A0AA38X4U3</accession>
<keyword evidence="2" id="KW-0813">Transport</keyword>
<dbReference type="GO" id="GO:0016236">
    <property type="term" value="P:macroautophagy"/>
    <property type="evidence" value="ECO:0007669"/>
    <property type="project" value="UniProtKB-ARBA"/>
</dbReference>
<dbReference type="FunFam" id="1.10.10.10:FF:000141">
    <property type="entry name" value="vacuolar protein-sorting-associated protein 25"/>
    <property type="match status" value="1"/>
</dbReference>
<reference evidence="5" key="1">
    <citation type="submission" date="2022-10" db="EMBL/GenBank/DDBJ databases">
        <title>Culturing micro-colonial fungi from biological soil crusts in the Mojave desert and describing Neophaeococcomyces mojavensis, and introducing the new genera and species Taxawa tesnikishii.</title>
        <authorList>
            <person name="Kurbessoian T."/>
            <person name="Stajich J.E."/>
        </authorList>
    </citation>
    <scope>NUCLEOTIDE SEQUENCE</scope>
    <source>
        <strain evidence="5">TK_41</strain>
    </source>
</reference>
<dbReference type="GO" id="GO:0000814">
    <property type="term" value="C:ESCRT II complex"/>
    <property type="evidence" value="ECO:0007669"/>
    <property type="project" value="InterPro"/>
</dbReference>
<evidence type="ECO:0000256" key="1">
    <source>
        <dbReference type="ARBA" id="ARBA00009674"/>
    </source>
</evidence>
<dbReference type="InterPro" id="IPR014041">
    <property type="entry name" value="ESCRT-II_cplx_Vps25-sub_N"/>
</dbReference>
<keyword evidence="3" id="KW-0653">Protein transport</keyword>
<protein>
    <recommendedName>
        <fullName evidence="4">ESCRT-II complex subunit VPS25</fullName>
    </recommendedName>
</protein>
<dbReference type="GO" id="GO:0043328">
    <property type="term" value="P:protein transport to vacuole involved in ubiquitin-dependent protein catabolic process via the multivesicular body sorting pathway"/>
    <property type="evidence" value="ECO:0007669"/>
    <property type="project" value="TreeGrafter"/>
</dbReference>
<evidence type="ECO:0000256" key="4">
    <source>
        <dbReference type="ARBA" id="ARBA00030094"/>
    </source>
</evidence>
<comment type="caution">
    <text evidence="5">The sequence shown here is derived from an EMBL/GenBank/DDBJ whole genome shotgun (WGS) entry which is preliminary data.</text>
</comment>
<dbReference type="SUPFAM" id="SSF46785">
    <property type="entry name" value="Winged helix' DNA-binding domain"/>
    <property type="match status" value="2"/>
</dbReference>
<name>A0AA38X4U3_9EURO</name>
<dbReference type="InterPro" id="IPR036390">
    <property type="entry name" value="WH_DNA-bd_sf"/>
</dbReference>
<comment type="similarity">
    <text evidence="1">Belongs to the VPS25 family.</text>
</comment>
<organism evidence="5 6">
    <name type="scientific">Cladophialophora chaetospira</name>
    <dbReference type="NCBI Taxonomy" id="386627"/>
    <lineage>
        <taxon>Eukaryota</taxon>
        <taxon>Fungi</taxon>
        <taxon>Dikarya</taxon>
        <taxon>Ascomycota</taxon>
        <taxon>Pezizomycotina</taxon>
        <taxon>Eurotiomycetes</taxon>
        <taxon>Chaetothyriomycetidae</taxon>
        <taxon>Chaetothyriales</taxon>
        <taxon>Herpotrichiellaceae</taxon>
        <taxon>Cladophialophora</taxon>
    </lineage>
</organism>
<evidence type="ECO:0000313" key="6">
    <source>
        <dbReference type="Proteomes" id="UP001172673"/>
    </source>
</evidence>
<dbReference type="Pfam" id="PF05871">
    <property type="entry name" value="ESCRT-II"/>
    <property type="match status" value="1"/>
</dbReference>
<dbReference type="Gene3D" id="1.10.10.10">
    <property type="entry name" value="Winged helix-like DNA-binding domain superfamily/Winged helix DNA-binding domain"/>
    <property type="match status" value="1"/>
</dbReference>
<keyword evidence="6" id="KW-1185">Reference proteome</keyword>
<dbReference type="GO" id="GO:0005198">
    <property type="term" value="F:structural molecule activity"/>
    <property type="evidence" value="ECO:0007669"/>
    <property type="project" value="TreeGrafter"/>
</dbReference>
<evidence type="ECO:0000256" key="3">
    <source>
        <dbReference type="ARBA" id="ARBA00022927"/>
    </source>
</evidence>
<sequence>MAAGLPGSPQPSHDNLPDTVFKKSYNYPPFFSIQPVALTQQAQLKKWSLFIQRYCRHYGIYKLSIIEALDSPLFYNKALNKRLTLKDAKAVIDYMATKEGDDRAEWLGPEKSAAWFWWRKPEEWAALIANWIEKTGQKGTVLTLYELTQGEATDKQEFYGLDGEVLQKSLSTLVKKGKAQVFGTEDQQGVKFF</sequence>
<proteinExistence type="inferred from homology"/>
<dbReference type="InterPro" id="IPR036388">
    <property type="entry name" value="WH-like_DNA-bd_sf"/>
</dbReference>
<evidence type="ECO:0000313" key="5">
    <source>
        <dbReference type="EMBL" id="KAJ9606854.1"/>
    </source>
</evidence>